<feature type="domain" description="MEDS" evidence="1">
    <location>
        <begin position="18"/>
        <end position="170"/>
    </location>
</feature>
<organism evidence="2 3">
    <name type="scientific">Peribacillus deserti</name>
    <dbReference type="NCBI Taxonomy" id="673318"/>
    <lineage>
        <taxon>Bacteria</taxon>
        <taxon>Bacillati</taxon>
        <taxon>Bacillota</taxon>
        <taxon>Bacilli</taxon>
        <taxon>Bacillales</taxon>
        <taxon>Bacillaceae</taxon>
        <taxon>Peribacillus</taxon>
    </lineage>
</organism>
<evidence type="ECO:0000313" key="3">
    <source>
        <dbReference type="Proteomes" id="UP000823486"/>
    </source>
</evidence>
<dbReference type="RefSeq" id="WP_204544636.1">
    <property type="nucleotide sequence ID" value="NZ_JAFBFI010000015.1"/>
</dbReference>
<dbReference type="EMBL" id="JAFBFI010000015">
    <property type="protein sequence ID" value="MBM7693704.1"/>
    <property type="molecule type" value="Genomic_DNA"/>
</dbReference>
<evidence type="ECO:0000259" key="1">
    <source>
        <dbReference type="Pfam" id="PF14417"/>
    </source>
</evidence>
<name>A0ABS2QLR7_9BACI</name>
<reference evidence="2 3" key="1">
    <citation type="submission" date="2021-01" db="EMBL/GenBank/DDBJ databases">
        <title>Genomic Encyclopedia of Type Strains, Phase IV (KMG-IV): sequencing the most valuable type-strain genomes for metagenomic binning, comparative biology and taxonomic classification.</title>
        <authorList>
            <person name="Goeker M."/>
        </authorList>
    </citation>
    <scope>NUCLEOTIDE SEQUENCE [LARGE SCALE GENOMIC DNA]</scope>
    <source>
        <strain evidence="2 3">DSM 105482</strain>
    </source>
</reference>
<proteinExistence type="predicted"/>
<comment type="caution">
    <text evidence="2">The sequence shown here is derived from an EMBL/GenBank/DDBJ whole genome shotgun (WGS) entry which is preliminary data.</text>
</comment>
<gene>
    <name evidence="2" type="ORF">JOC77_003148</name>
</gene>
<dbReference type="InterPro" id="IPR025847">
    <property type="entry name" value="MEDS_domain"/>
</dbReference>
<evidence type="ECO:0000313" key="2">
    <source>
        <dbReference type="EMBL" id="MBM7693704.1"/>
    </source>
</evidence>
<sequence>MSNLLETLINDLRPNGGHIFYHYNNKENYIHNVVSFIVTGIKNGDHILLAENDRHMLDINKKLQKELSKGQLENLHFINNYDFYYSNGNFHPHTIVNYFLKNIEPFIEKGASLCSWGLIEWGEDKEINDDVVEYEKQVDSLVKEKGITSVCAYDSKRTSDSLKELLMRCHGVMLTDDEVVYLKQT</sequence>
<dbReference type="Proteomes" id="UP000823486">
    <property type="component" value="Unassembled WGS sequence"/>
</dbReference>
<keyword evidence="3" id="KW-1185">Reference proteome</keyword>
<accession>A0ABS2QLR7</accession>
<protein>
    <recommendedName>
        <fullName evidence="1">MEDS domain-containing protein</fullName>
    </recommendedName>
</protein>
<dbReference type="Pfam" id="PF14417">
    <property type="entry name" value="MEDS"/>
    <property type="match status" value="1"/>
</dbReference>